<keyword evidence="3" id="KW-1185">Reference proteome</keyword>
<dbReference type="AlphaFoldDB" id="A0A8T0I5K1"/>
<feature type="compositionally biased region" description="Polar residues" evidence="1">
    <location>
        <begin position="33"/>
        <end position="43"/>
    </location>
</feature>
<reference evidence="2" key="1">
    <citation type="submission" date="2020-06" db="EMBL/GenBank/DDBJ databases">
        <title>WGS assembly of Ceratodon purpureus strain R40.</title>
        <authorList>
            <person name="Carey S.B."/>
            <person name="Jenkins J."/>
            <person name="Shu S."/>
            <person name="Lovell J.T."/>
            <person name="Sreedasyam A."/>
            <person name="Maumus F."/>
            <person name="Tiley G.P."/>
            <person name="Fernandez-Pozo N."/>
            <person name="Barry K."/>
            <person name="Chen C."/>
            <person name="Wang M."/>
            <person name="Lipzen A."/>
            <person name="Daum C."/>
            <person name="Saski C.A."/>
            <person name="Payton A.C."/>
            <person name="Mcbreen J.C."/>
            <person name="Conrad R.E."/>
            <person name="Kollar L.M."/>
            <person name="Olsson S."/>
            <person name="Huttunen S."/>
            <person name="Landis J.B."/>
            <person name="Wickett N.J."/>
            <person name="Johnson M.G."/>
            <person name="Rensing S.A."/>
            <person name="Grimwood J."/>
            <person name="Schmutz J."/>
            <person name="Mcdaniel S.F."/>
        </authorList>
    </citation>
    <scope>NUCLEOTIDE SEQUENCE</scope>
    <source>
        <strain evidence="2">R40</strain>
    </source>
</reference>
<proteinExistence type="predicted"/>
<feature type="region of interest" description="Disordered" evidence="1">
    <location>
        <begin position="1"/>
        <end position="51"/>
    </location>
</feature>
<dbReference type="Proteomes" id="UP000822688">
    <property type="component" value="Chromosome 4"/>
</dbReference>
<sequence length="626" mass="72508">MDHKRGYDYLEDQAVPSPTKRLKDLSHHRDYPSVTQDSHSSRPGPQLGERYNAQVNRSQYKTQIQYGCPQVCHGRQTQPVHAPEATPVKVEIPTNKLPTRPVWIGGQRGSDLEKKMEEVAYHSMLPVVKKELEKWAFFSNRAPKRVPTADASSDDPDDETTCAVCRNPRKFKGWDALLIHAQKYSKQMPWQHRGYHRALQEALFERKVADHKQAASADEASTPSSAPGKSCGKPCADITHKMDAEHLKQTAVKNANWRPDILIVENEEFNEVGYILKKQQELDQQQGGQKPQLREILAVYTNGDGNDEQRHVFVFPASKVGYVGETEVNSFRQSDAPKKENLSWQLEETHAAEMEVSDVPRISSEMVSSSNCMTSDVARCESLKEALGLQLTLDDPDDTPGKKLFDLEQIHRASSVVDRWTENFKSSEKRFEMQRVFRDSPELVAIDEGFRADLKRIRTYSPGCKRKIKEHMSEIEDRFREDHLMWLQQVEEVREQFQELADDMQHQDARDKFSAMRAELEMSKRMWKQEQEEQHAALREARAKAILVVRRRKAKQRQERAQMMQLWMEDAKLFKQESTMAKEERRRLEKIHGKVHDRAKQARKDCPVCMESFRVETQLVKSYIQP</sequence>
<name>A0A8T0I5K1_CERPU</name>
<evidence type="ECO:0000256" key="1">
    <source>
        <dbReference type="SAM" id="MobiDB-lite"/>
    </source>
</evidence>
<evidence type="ECO:0000313" key="2">
    <source>
        <dbReference type="EMBL" id="KAG0578722.1"/>
    </source>
</evidence>
<protein>
    <submittedName>
        <fullName evidence="2">Uncharacterized protein</fullName>
    </submittedName>
</protein>
<organism evidence="2 3">
    <name type="scientific">Ceratodon purpureus</name>
    <name type="common">Fire moss</name>
    <name type="synonym">Dicranum purpureum</name>
    <dbReference type="NCBI Taxonomy" id="3225"/>
    <lineage>
        <taxon>Eukaryota</taxon>
        <taxon>Viridiplantae</taxon>
        <taxon>Streptophyta</taxon>
        <taxon>Embryophyta</taxon>
        <taxon>Bryophyta</taxon>
        <taxon>Bryophytina</taxon>
        <taxon>Bryopsida</taxon>
        <taxon>Dicranidae</taxon>
        <taxon>Pseudoditrichales</taxon>
        <taxon>Ditrichaceae</taxon>
        <taxon>Ceratodon</taxon>
    </lineage>
</organism>
<dbReference type="EMBL" id="CM026424">
    <property type="protein sequence ID" value="KAG0578722.1"/>
    <property type="molecule type" value="Genomic_DNA"/>
</dbReference>
<comment type="caution">
    <text evidence="2">The sequence shown here is derived from an EMBL/GenBank/DDBJ whole genome shotgun (WGS) entry which is preliminary data.</text>
</comment>
<accession>A0A8T0I5K1</accession>
<dbReference type="EMBL" id="CM026424">
    <property type="protein sequence ID" value="KAG0578721.1"/>
    <property type="molecule type" value="Genomic_DNA"/>
</dbReference>
<gene>
    <name evidence="2" type="ORF">KC19_4G045000</name>
</gene>
<feature type="region of interest" description="Disordered" evidence="1">
    <location>
        <begin position="213"/>
        <end position="232"/>
    </location>
</feature>
<evidence type="ECO:0000313" key="3">
    <source>
        <dbReference type="Proteomes" id="UP000822688"/>
    </source>
</evidence>
<feature type="compositionally biased region" description="Basic and acidic residues" evidence="1">
    <location>
        <begin position="21"/>
        <end position="31"/>
    </location>
</feature>